<dbReference type="AlphaFoldDB" id="A0A653LBH6"/>
<reference evidence="1 2" key="1">
    <citation type="submission" date="2019-10" db="EMBL/GenBank/DDBJ databases">
        <authorList>
            <person name="Karimi E."/>
        </authorList>
    </citation>
    <scope>NUCLEOTIDE SEQUENCE [LARGE SCALE GENOMIC DNA]</scope>
    <source>
        <strain evidence="1">Aeromonas sp. 8C</strain>
    </source>
</reference>
<evidence type="ECO:0000313" key="1">
    <source>
        <dbReference type="EMBL" id="VXA88445.1"/>
    </source>
</evidence>
<name>A0A653LBH6_AERVE</name>
<sequence>MIPNKMEITNKLESIVFPFGTKKRPQKVNPRVNEKTVMVKRPNQVNKINGICYFLKT</sequence>
<dbReference type="EMBL" id="CABWLC010000020">
    <property type="protein sequence ID" value="VXA88445.1"/>
    <property type="molecule type" value="Genomic_DNA"/>
</dbReference>
<organism evidence="1 2">
    <name type="scientific">Aeromonas veronii</name>
    <dbReference type="NCBI Taxonomy" id="654"/>
    <lineage>
        <taxon>Bacteria</taxon>
        <taxon>Pseudomonadati</taxon>
        <taxon>Pseudomonadota</taxon>
        <taxon>Gammaproteobacteria</taxon>
        <taxon>Aeromonadales</taxon>
        <taxon>Aeromonadaceae</taxon>
        <taxon>Aeromonas</taxon>
    </lineage>
</organism>
<gene>
    <name evidence="1" type="ORF">AERO8C_70125</name>
</gene>
<dbReference type="Proteomes" id="UP000439123">
    <property type="component" value="Unassembled WGS sequence"/>
</dbReference>
<protein>
    <submittedName>
        <fullName evidence="1">Uncharacterized protein</fullName>
    </submittedName>
</protein>
<proteinExistence type="predicted"/>
<evidence type="ECO:0000313" key="2">
    <source>
        <dbReference type="Proteomes" id="UP000439123"/>
    </source>
</evidence>
<accession>A0A653LBH6</accession>